<dbReference type="Proteomes" id="UP000460298">
    <property type="component" value="Unassembled WGS sequence"/>
</dbReference>
<keyword evidence="1" id="KW-0812">Transmembrane</keyword>
<evidence type="ECO:0000256" key="1">
    <source>
        <dbReference type="SAM" id="Phobius"/>
    </source>
</evidence>
<dbReference type="AlphaFoldDB" id="A0A833M296"/>
<keyword evidence="1" id="KW-1133">Transmembrane helix</keyword>
<name>A0A833M296_9LEPT</name>
<protein>
    <submittedName>
        <fullName evidence="2">Uncharacterized protein</fullName>
    </submittedName>
</protein>
<keyword evidence="1" id="KW-0472">Membrane</keyword>
<feature type="transmembrane region" description="Helical" evidence="1">
    <location>
        <begin position="6"/>
        <end position="26"/>
    </location>
</feature>
<comment type="caution">
    <text evidence="2">The sequence shown here is derived from an EMBL/GenBank/DDBJ whole genome shotgun (WGS) entry which is preliminary data.</text>
</comment>
<organism evidence="2 3">
    <name type="scientific">Leptonema illini</name>
    <dbReference type="NCBI Taxonomy" id="183"/>
    <lineage>
        <taxon>Bacteria</taxon>
        <taxon>Pseudomonadati</taxon>
        <taxon>Spirochaetota</taxon>
        <taxon>Spirochaetia</taxon>
        <taxon>Leptospirales</taxon>
        <taxon>Leptospiraceae</taxon>
        <taxon>Leptonema</taxon>
    </lineage>
</organism>
<gene>
    <name evidence="2" type="ORF">F9K24_07935</name>
</gene>
<dbReference type="EMBL" id="WBUI01000006">
    <property type="protein sequence ID" value="KAB2933268.1"/>
    <property type="molecule type" value="Genomic_DNA"/>
</dbReference>
<sequence length="405" mass="45835">MNQKRIFIALIITVAVALIAVILLLLREPGPSKLEEAEIASPKDPTLTPVGEDGQLLLVNEDPGETLNRYVQWAQYPPDSRPLFDWQKDLIEPYKIVAQPLPVIKTPARDCTQDENGMPVCKEPPEFLNVKCDMNSESSVSVGTGDHRVFLFCVDEKGERVKLDNLKTRVYRIFDRKEIGTLPAIHAADDGSGGDDKEGDLMYTVTVRPTKADWGDMFVEATFNVAGKEHNQRVGWFSTPHVVAEFQQGITDHNEGGHLVVRVPIQIHKAGYYLIEANLQEKNDPNRFLATASLEGKFEPGRQVVALRFFGKILRDQGVDGPYVVRQLRARRNNSPVTPDMVQRSIETGEEVSGDHTEPLWEFVRMAAPHETQEYEASQFGKEEWNSDEKRRRIEFLEKMVREQG</sequence>
<evidence type="ECO:0000313" key="2">
    <source>
        <dbReference type="EMBL" id="KAB2933268.1"/>
    </source>
</evidence>
<reference evidence="2 3" key="1">
    <citation type="submission" date="2019-10" db="EMBL/GenBank/DDBJ databases">
        <title>Extracellular Electron Transfer in a Candidatus Methanoperedens spp. Enrichment Culture.</title>
        <authorList>
            <person name="Berger S."/>
            <person name="Rangel Shaw D."/>
            <person name="Berben T."/>
            <person name="In 'T Zandt M."/>
            <person name="Frank J."/>
            <person name="Reimann J."/>
            <person name="Jetten M.S.M."/>
            <person name="Welte C.U."/>
        </authorList>
    </citation>
    <scope>NUCLEOTIDE SEQUENCE [LARGE SCALE GENOMIC DNA]</scope>
    <source>
        <strain evidence="2">SB12</strain>
    </source>
</reference>
<accession>A0A833M296</accession>
<evidence type="ECO:0000313" key="3">
    <source>
        <dbReference type="Proteomes" id="UP000460298"/>
    </source>
</evidence>
<proteinExistence type="predicted"/>